<organism evidence="1">
    <name type="scientific">Arundo donax</name>
    <name type="common">Giant reed</name>
    <name type="synonym">Donax arundinaceus</name>
    <dbReference type="NCBI Taxonomy" id="35708"/>
    <lineage>
        <taxon>Eukaryota</taxon>
        <taxon>Viridiplantae</taxon>
        <taxon>Streptophyta</taxon>
        <taxon>Embryophyta</taxon>
        <taxon>Tracheophyta</taxon>
        <taxon>Spermatophyta</taxon>
        <taxon>Magnoliopsida</taxon>
        <taxon>Liliopsida</taxon>
        <taxon>Poales</taxon>
        <taxon>Poaceae</taxon>
        <taxon>PACMAD clade</taxon>
        <taxon>Arundinoideae</taxon>
        <taxon>Arundineae</taxon>
        <taxon>Arundo</taxon>
    </lineage>
</organism>
<evidence type="ECO:0000313" key="1">
    <source>
        <dbReference type="EMBL" id="JAD32304.1"/>
    </source>
</evidence>
<proteinExistence type="predicted"/>
<reference evidence="1" key="1">
    <citation type="submission" date="2014-09" db="EMBL/GenBank/DDBJ databases">
        <authorList>
            <person name="Magalhaes I.L.F."/>
            <person name="Oliveira U."/>
            <person name="Santos F.R."/>
            <person name="Vidigal T.H.D.A."/>
            <person name="Brescovit A.D."/>
            <person name="Santos A.J."/>
        </authorList>
    </citation>
    <scope>NUCLEOTIDE SEQUENCE</scope>
    <source>
        <tissue evidence="1">Shoot tissue taken approximately 20 cm above the soil surface</tissue>
    </source>
</reference>
<dbReference type="EMBL" id="GBRH01265591">
    <property type="protein sequence ID" value="JAD32304.1"/>
    <property type="molecule type" value="Transcribed_RNA"/>
</dbReference>
<accession>A0A0A8YYR4</accession>
<sequence>MAAWRAGAPCRTRGRRCPFAWGRRSGGWDPASVVVVSNDSGITEIIRCKNMYGDVHRTRDVAVNMAG</sequence>
<protein>
    <submittedName>
        <fullName evidence="1">Uncharacterized protein</fullName>
    </submittedName>
</protein>
<dbReference type="AlphaFoldDB" id="A0A0A8YYR4"/>
<name>A0A0A8YYR4_ARUDO</name>
<reference evidence="1" key="2">
    <citation type="journal article" date="2015" name="Data Brief">
        <title>Shoot transcriptome of the giant reed, Arundo donax.</title>
        <authorList>
            <person name="Barrero R.A."/>
            <person name="Guerrero F.D."/>
            <person name="Moolhuijzen P."/>
            <person name="Goolsby J.A."/>
            <person name="Tidwell J."/>
            <person name="Bellgard S.E."/>
            <person name="Bellgard M.I."/>
        </authorList>
    </citation>
    <scope>NUCLEOTIDE SEQUENCE</scope>
    <source>
        <tissue evidence="1">Shoot tissue taken approximately 20 cm above the soil surface</tissue>
    </source>
</reference>